<feature type="domain" description="Peptidase C45 hydrolase" evidence="1">
    <location>
        <begin position="189"/>
        <end position="389"/>
    </location>
</feature>
<dbReference type="Pfam" id="PF03417">
    <property type="entry name" value="AAT"/>
    <property type="match status" value="1"/>
</dbReference>
<dbReference type="SUPFAM" id="SSF48452">
    <property type="entry name" value="TPR-like"/>
    <property type="match status" value="1"/>
</dbReference>
<keyword evidence="3" id="KW-1185">Reference proteome</keyword>
<gene>
    <name evidence="2" type="ORF">ULMA_04210</name>
</gene>
<dbReference type="GO" id="GO:0016740">
    <property type="term" value="F:transferase activity"/>
    <property type="evidence" value="ECO:0007669"/>
    <property type="project" value="UniProtKB-KW"/>
</dbReference>
<sequence>MDKLKGFVLFLNVLILLLFSSCGINKSLNDLPDVSTYNAAIPSRVRVNDSTYYAGNSFLTKNEHGLWELYVEGDPLERGLLMGSLTRELIEIQERVFITKVNDLVPSTTWQSFLRSFLKWYNRKMYKHVQPEFKAEIFGVSRFALDEFNTIAPPYLRSLYLHSAHDIGHALQDLALVGCSSFAAWGDKTDDGELLIARNFDFYAGDEFAEQKIIAFINPDQGNPYMSITWGGFTGVTSGMNLAGLTVTINASKSKVPLIAKTPISIVSREILQYATTIEEAIAIAKKREVFVSESIMVGSAADGKAILIEVAPSNFGVYDVVNNNQLVCSNHFQSEAFKEDKRNAKSILESHSKYRFDRMEEILQKDEGKMTVVDAVSLLRNREGLNDEKIGFGNEKALNQLLAHHGIVFKPEKRQVWISSNPYQLGEFVSYDLNKVFANRDKNPAMTTLADIEKVIAEDPFVHSEAYKNYEEYRVLERTMESAISEETNVSETMLIELQTKNPDYWKAHYLKGRYLYQQKRYEEALNAFTISATKEITTVPDKERLEKYIEKTQNKMK</sequence>
<evidence type="ECO:0000313" key="2">
    <source>
        <dbReference type="EMBL" id="GER58313.1"/>
    </source>
</evidence>
<organism evidence="2 3">
    <name type="scientific">Patiriisocius marinus</name>
    <dbReference type="NCBI Taxonomy" id="1397112"/>
    <lineage>
        <taxon>Bacteria</taxon>
        <taxon>Pseudomonadati</taxon>
        <taxon>Bacteroidota</taxon>
        <taxon>Flavobacteriia</taxon>
        <taxon>Flavobacteriales</taxon>
        <taxon>Flavobacteriaceae</taxon>
        <taxon>Patiriisocius</taxon>
    </lineage>
</organism>
<dbReference type="NCBIfam" id="NF040521">
    <property type="entry name" value="C45_proenzyme"/>
    <property type="match status" value="1"/>
</dbReference>
<dbReference type="InterPro" id="IPR011990">
    <property type="entry name" value="TPR-like_helical_dom_sf"/>
</dbReference>
<accession>A0A5J4IXU8</accession>
<dbReference type="Gene3D" id="1.25.40.10">
    <property type="entry name" value="Tetratricopeptide repeat domain"/>
    <property type="match status" value="1"/>
</dbReference>
<reference evidence="2 3" key="1">
    <citation type="submission" date="2019-08" db="EMBL/GenBank/DDBJ databases">
        <title>Draft genome sequence of Ulvibacter marinus type strain NBRC 109484.</title>
        <authorList>
            <person name="Kawano K."/>
            <person name="Ushijima N."/>
            <person name="Kihara M."/>
            <person name="Itoh H."/>
        </authorList>
    </citation>
    <scope>NUCLEOTIDE SEQUENCE [LARGE SCALE GENOMIC DNA]</scope>
    <source>
        <strain evidence="2 3">NBRC 109484</strain>
    </source>
</reference>
<dbReference type="InterPro" id="IPR047794">
    <property type="entry name" value="C45_proenzyme-like"/>
</dbReference>
<dbReference type="PROSITE" id="PS51257">
    <property type="entry name" value="PROKAR_LIPOPROTEIN"/>
    <property type="match status" value="1"/>
</dbReference>
<dbReference type="AlphaFoldDB" id="A0A5J4IXU8"/>
<proteinExistence type="predicted"/>
<protein>
    <submittedName>
        <fullName evidence="2">Acyl-CoA--6-aminopenicillanic acid acyl-transferase</fullName>
    </submittedName>
</protein>
<dbReference type="Gene3D" id="3.60.60.10">
    <property type="entry name" value="Penicillin V Acylase, Chain A"/>
    <property type="match status" value="1"/>
</dbReference>
<dbReference type="EMBL" id="BKCG01000001">
    <property type="protein sequence ID" value="GER58313.1"/>
    <property type="molecule type" value="Genomic_DNA"/>
</dbReference>
<dbReference type="PANTHER" id="PTHR35190">
    <property type="entry name" value="PROTEIN DCD1B"/>
    <property type="match status" value="1"/>
</dbReference>
<dbReference type="RefSeq" id="WP_151672397.1">
    <property type="nucleotide sequence ID" value="NZ_BKCG01000001.1"/>
</dbReference>
<dbReference type="PANTHER" id="PTHR35190:SF2">
    <property type="entry name" value="PROTEIN DCD1B"/>
    <property type="match status" value="1"/>
</dbReference>
<dbReference type="InterPro" id="IPR005079">
    <property type="entry name" value="Peptidase_C45_hydrolase"/>
</dbReference>
<dbReference type="InterPro" id="IPR047803">
    <property type="entry name" value="DCD1A/B-like"/>
</dbReference>
<evidence type="ECO:0000313" key="3">
    <source>
        <dbReference type="Proteomes" id="UP000326509"/>
    </source>
</evidence>
<keyword evidence="2" id="KW-0808">Transferase</keyword>
<dbReference type="OrthoDB" id="5480874at2"/>
<evidence type="ECO:0000259" key="1">
    <source>
        <dbReference type="Pfam" id="PF03417"/>
    </source>
</evidence>
<name>A0A5J4IXU8_9FLAO</name>
<dbReference type="Proteomes" id="UP000326509">
    <property type="component" value="Unassembled WGS sequence"/>
</dbReference>
<comment type="caution">
    <text evidence="2">The sequence shown here is derived from an EMBL/GenBank/DDBJ whole genome shotgun (WGS) entry which is preliminary data.</text>
</comment>